<evidence type="ECO:0000256" key="1">
    <source>
        <dbReference type="ARBA" id="ARBA00022603"/>
    </source>
</evidence>
<evidence type="ECO:0008006" key="6">
    <source>
        <dbReference type="Google" id="ProtNLM"/>
    </source>
</evidence>
<keyword evidence="2" id="KW-0808">Transferase</keyword>
<dbReference type="Pfam" id="PF13489">
    <property type="entry name" value="Methyltransf_23"/>
    <property type="match status" value="1"/>
</dbReference>
<keyword evidence="1" id="KW-0489">Methyltransferase</keyword>
<dbReference type="AlphaFoldDB" id="A0A9W8CQM4"/>
<dbReference type="GO" id="GO:0005739">
    <property type="term" value="C:mitochondrion"/>
    <property type="evidence" value="ECO:0007669"/>
    <property type="project" value="TreeGrafter"/>
</dbReference>
<dbReference type="GO" id="GO:0032259">
    <property type="term" value="P:methylation"/>
    <property type="evidence" value="ECO:0007669"/>
    <property type="project" value="UniProtKB-KW"/>
</dbReference>
<dbReference type="CDD" id="cd02440">
    <property type="entry name" value="AdoMet_MTases"/>
    <property type="match status" value="1"/>
</dbReference>
<evidence type="ECO:0000313" key="5">
    <source>
        <dbReference type="Proteomes" id="UP001149813"/>
    </source>
</evidence>
<dbReference type="GO" id="GO:0032981">
    <property type="term" value="P:mitochondrial respiratory chain complex I assembly"/>
    <property type="evidence" value="ECO:0007669"/>
    <property type="project" value="TreeGrafter"/>
</dbReference>
<dbReference type="SUPFAM" id="SSF53335">
    <property type="entry name" value="S-adenosyl-L-methionine-dependent methyltransferases"/>
    <property type="match status" value="1"/>
</dbReference>
<evidence type="ECO:0000313" key="4">
    <source>
        <dbReference type="EMBL" id="KAJ1720701.1"/>
    </source>
</evidence>
<dbReference type="OrthoDB" id="16816at2759"/>
<name>A0A9W8CQM4_9FUNG</name>
<dbReference type="InterPro" id="IPR050602">
    <property type="entry name" value="Malonyl-ACP_OMT"/>
</dbReference>
<dbReference type="PANTHER" id="PTHR13090">
    <property type="entry name" value="ARGININE-HYDROXYLASE NDUFAF5, MITOCHONDRIAL"/>
    <property type="match status" value="1"/>
</dbReference>
<dbReference type="InterPro" id="IPR029063">
    <property type="entry name" value="SAM-dependent_MTases_sf"/>
</dbReference>
<feature type="region of interest" description="Disordered" evidence="3">
    <location>
        <begin position="1"/>
        <end position="86"/>
    </location>
</feature>
<comment type="caution">
    <text evidence="4">The sequence shown here is derived from an EMBL/GenBank/DDBJ whole genome shotgun (WGS) entry which is preliminary data.</text>
</comment>
<dbReference type="GO" id="GO:0008168">
    <property type="term" value="F:methyltransferase activity"/>
    <property type="evidence" value="ECO:0007669"/>
    <property type="project" value="UniProtKB-KW"/>
</dbReference>
<organism evidence="4 5">
    <name type="scientific">Coemansia erecta</name>
    <dbReference type="NCBI Taxonomy" id="147472"/>
    <lineage>
        <taxon>Eukaryota</taxon>
        <taxon>Fungi</taxon>
        <taxon>Fungi incertae sedis</taxon>
        <taxon>Zoopagomycota</taxon>
        <taxon>Kickxellomycotina</taxon>
        <taxon>Kickxellomycetes</taxon>
        <taxon>Kickxellales</taxon>
        <taxon>Kickxellaceae</taxon>
        <taxon>Coemansia</taxon>
    </lineage>
</organism>
<reference evidence="4" key="1">
    <citation type="submission" date="2022-07" db="EMBL/GenBank/DDBJ databases">
        <title>Phylogenomic reconstructions and comparative analyses of Kickxellomycotina fungi.</title>
        <authorList>
            <person name="Reynolds N.K."/>
            <person name="Stajich J.E."/>
            <person name="Barry K."/>
            <person name="Grigoriev I.V."/>
            <person name="Crous P."/>
            <person name="Smith M.E."/>
        </authorList>
    </citation>
    <scope>NUCLEOTIDE SEQUENCE</scope>
    <source>
        <strain evidence="4">NBRC 32514</strain>
    </source>
</reference>
<protein>
    <recommendedName>
        <fullName evidence="6">S-adenosyl-L-methionine-dependent methyltransferase</fullName>
    </recommendedName>
</protein>
<keyword evidence="5" id="KW-1185">Reference proteome</keyword>
<dbReference type="Gene3D" id="3.40.50.150">
    <property type="entry name" value="Vaccinia Virus protein VP39"/>
    <property type="match status" value="1"/>
</dbReference>
<evidence type="ECO:0000256" key="3">
    <source>
        <dbReference type="SAM" id="MobiDB-lite"/>
    </source>
</evidence>
<gene>
    <name evidence="4" type="ORF">LPJ53_004697</name>
</gene>
<dbReference type="Proteomes" id="UP001149813">
    <property type="component" value="Unassembled WGS sequence"/>
</dbReference>
<proteinExistence type="predicted"/>
<dbReference type="EMBL" id="JANBOJ010000233">
    <property type="protein sequence ID" value="KAJ1720701.1"/>
    <property type="molecule type" value="Genomic_DNA"/>
</dbReference>
<feature type="compositionally biased region" description="Polar residues" evidence="3">
    <location>
        <begin position="53"/>
        <end position="74"/>
    </location>
</feature>
<feature type="region of interest" description="Disordered" evidence="3">
    <location>
        <begin position="435"/>
        <end position="460"/>
    </location>
</feature>
<dbReference type="PANTHER" id="PTHR13090:SF1">
    <property type="entry name" value="ARGININE-HYDROXYLASE NDUFAF5, MITOCHONDRIAL"/>
    <property type="match status" value="1"/>
</dbReference>
<evidence type="ECO:0000256" key="2">
    <source>
        <dbReference type="ARBA" id="ARBA00022679"/>
    </source>
</evidence>
<accession>A0A9W8CQM4</accession>
<sequence>MSHAPPMNQRISTAGPDSAYPPPHNQSGYAPPHPPMSEAGRPMSAYNPPPMRPQSQYTGRPQSQYNPNPSSQYYQHGKNKNGAHYGHLVTQEPDRDTACGGDACGACCKYNTLACLFCCNGWLRLCGRGMSIKDILSQLNSRLYTTGKETAREYLDKAAAPFEVFDRRAKRMQRDRAAARTADSREVDYLRDEVARRVADRLLDIKRRYHTVVDIGAGCGHLAKAVDDDMLDKLIMCEMSPTALNRDIDQEYDVEVERRVMDEEMPQFEPETLDAVVSSLSMHWINDLPGMMIQVRKALVPDGVFIGAMFGGDSLFELRTSLQLADIERDGGIAARVSPLTDTRDMGSLIGRAGLTLSTIDVDNIVVNYPSMLHLISDINAMGEGNAVVHRLQFIKRDTLLAASAIYKEMHGNKDGTIPATFQVIYMIGWKPDPSQPKPLPRGSGQTSLGELFDSTSHKL</sequence>